<feature type="compositionally biased region" description="Polar residues" evidence="1">
    <location>
        <begin position="9"/>
        <end position="23"/>
    </location>
</feature>
<dbReference type="AlphaFoldDB" id="A0A7I8KS97"/>
<evidence type="ECO:0000313" key="3">
    <source>
        <dbReference type="Proteomes" id="UP000663760"/>
    </source>
</evidence>
<feature type="region of interest" description="Disordered" evidence="1">
    <location>
        <begin position="1"/>
        <end position="38"/>
    </location>
</feature>
<organism evidence="2 3">
    <name type="scientific">Spirodela intermedia</name>
    <name type="common">Intermediate duckweed</name>
    <dbReference type="NCBI Taxonomy" id="51605"/>
    <lineage>
        <taxon>Eukaryota</taxon>
        <taxon>Viridiplantae</taxon>
        <taxon>Streptophyta</taxon>
        <taxon>Embryophyta</taxon>
        <taxon>Tracheophyta</taxon>
        <taxon>Spermatophyta</taxon>
        <taxon>Magnoliopsida</taxon>
        <taxon>Liliopsida</taxon>
        <taxon>Araceae</taxon>
        <taxon>Lemnoideae</taxon>
        <taxon>Spirodela</taxon>
    </lineage>
</organism>
<reference evidence="2" key="1">
    <citation type="submission" date="2020-02" db="EMBL/GenBank/DDBJ databases">
        <authorList>
            <person name="Scholz U."/>
            <person name="Mascher M."/>
            <person name="Fiebig A."/>
        </authorList>
    </citation>
    <scope>NUCLEOTIDE SEQUENCE</scope>
</reference>
<dbReference type="Proteomes" id="UP000663760">
    <property type="component" value="Chromosome 7"/>
</dbReference>
<keyword evidence="3" id="KW-1185">Reference proteome</keyword>
<dbReference type="PANTHER" id="PTHR33067">
    <property type="entry name" value="RNA-DIRECTED DNA POLYMERASE-RELATED"/>
    <property type="match status" value="1"/>
</dbReference>
<dbReference type="OrthoDB" id="1744168at2759"/>
<evidence type="ECO:0000256" key="1">
    <source>
        <dbReference type="SAM" id="MobiDB-lite"/>
    </source>
</evidence>
<accession>A0A7I8KS97</accession>
<sequence length="105" mass="11758">MIHHKRIANQLSKSSLIGRQTSHCQEEDDPLRDVSPPPQSVLDVMKFVDGSIRQPYGRLEDVIVKVESCFLIDFLVADMKVIENLSQAPIILGRPFLATVQATTN</sequence>
<dbReference type="EMBL" id="LR746270">
    <property type="protein sequence ID" value="CAA7399795.1"/>
    <property type="molecule type" value="Genomic_DNA"/>
</dbReference>
<name>A0A7I8KS97_SPIIN</name>
<dbReference type="InterPro" id="IPR021109">
    <property type="entry name" value="Peptidase_aspartic_dom_sf"/>
</dbReference>
<protein>
    <submittedName>
        <fullName evidence="2">Uncharacterized protein</fullName>
    </submittedName>
</protein>
<proteinExistence type="predicted"/>
<dbReference type="Gene3D" id="2.40.70.10">
    <property type="entry name" value="Acid Proteases"/>
    <property type="match status" value="1"/>
</dbReference>
<gene>
    <name evidence="2" type="ORF">SI8410_07010465</name>
</gene>
<evidence type="ECO:0000313" key="2">
    <source>
        <dbReference type="EMBL" id="CAA7399795.1"/>
    </source>
</evidence>